<accession>A0ABP1FVK6</accession>
<comment type="caution">
    <text evidence="1">The sequence shown here is derived from an EMBL/GenBank/DDBJ whole genome shotgun (WGS) entry which is preliminary data.</text>
</comment>
<proteinExistence type="predicted"/>
<reference evidence="1 2" key="1">
    <citation type="submission" date="2024-06" db="EMBL/GenBank/DDBJ databases">
        <authorList>
            <person name="Kraege A."/>
            <person name="Thomma B."/>
        </authorList>
    </citation>
    <scope>NUCLEOTIDE SEQUENCE [LARGE SCALE GENOMIC DNA]</scope>
</reference>
<sequence length="188" mass="20441">MATLTECRNRHSSSISHGGLIGELCSYESVQLHKSSWQQEAGEKPSGRIKLAPGLYLAGASNPDKGVMRFSFFEQSKLNVASDDVAQMGVGRHLAWVWPVAEVALFEGRSPQDPEYPKLKAVGVYPVVDGWAHVNLEELAGKGQDYFSPLYIVAGSALMKSLGLGLERRLNSLNLVKPTAQGKEQTEA</sequence>
<evidence type="ECO:0000313" key="1">
    <source>
        <dbReference type="EMBL" id="CAL5223923.1"/>
    </source>
</evidence>
<evidence type="ECO:0000313" key="2">
    <source>
        <dbReference type="Proteomes" id="UP001497392"/>
    </source>
</evidence>
<organism evidence="1 2">
    <name type="scientific">Coccomyxa viridis</name>
    <dbReference type="NCBI Taxonomy" id="1274662"/>
    <lineage>
        <taxon>Eukaryota</taxon>
        <taxon>Viridiplantae</taxon>
        <taxon>Chlorophyta</taxon>
        <taxon>core chlorophytes</taxon>
        <taxon>Trebouxiophyceae</taxon>
        <taxon>Trebouxiophyceae incertae sedis</taxon>
        <taxon>Coccomyxaceae</taxon>
        <taxon>Coccomyxa</taxon>
    </lineage>
</organism>
<gene>
    <name evidence="1" type="primary">g6523</name>
    <name evidence="1" type="ORF">VP750_LOCUS5582</name>
</gene>
<keyword evidence="2" id="KW-1185">Reference proteome</keyword>
<dbReference type="EMBL" id="CAXHTA020000009">
    <property type="protein sequence ID" value="CAL5223923.1"/>
    <property type="molecule type" value="Genomic_DNA"/>
</dbReference>
<name>A0ABP1FVK6_9CHLO</name>
<dbReference type="Proteomes" id="UP001497392">
    <property type="component" value="Unassembled WGS sequence"/>
</dbReference>
<protein>
    <submittedName>
        <fullName evidence="1">G6523 protein</fullName>
    </submittedName>
</protein>